<dbReference type="OrthoDB" id="4242197at2"/>
<dbReference type="Proteomes" id="UP000297713">
    <property type="component" value="Unassembled WGS sequence"/>
</dbReference>
<organism evidence="1 2">
    <name type="scientific">Methylacidiphilum caldifontis</name>
    <dbReference type="NCBI Taxonomy" id="2795386"/>
    <lineage>
        <taxon>Bacteria</taxon>
        <taxon>Pseudomonadati</taxon>
        <taxon>Verrucomicrobiota</taxon>
        <taxon>Methylacidiphilae</taxon>
        <taxon>Methylacidiphilales</taxon>
        <taxon>Methylacidiphilaceae</taxon>
        <taxon>Methylacidiphilum (ex Ratnadevi et al. 2023)</taxon>
    </lineage>
</organism>
<sequence length="104" mass="11403">MGARTFVVESAEADVQDAFRAAVTEAQWLYGHAGYTGTIAEKDAVRVVRPPRPMTDEEKRAWVEAILHDGADDPGLDWIDDKWAPAAAIRLDAGGWLFFGWAAS</sequence>
<dbReference type="EMBL" id="LXQC01000027">
    <property type="protein sequence ID" value="TFE72453.1"/>
    <property type="molecule type" value="Genomic_DNA"/>
</dbReference>
<name>A0A4Y8PHI3_9BACT</name>
<gene>
    <name evidence="1" type="ORF">A7Q10_10640</name>
</gene>
<dbReference type="RefSeq" id="WP_134439062.1">
    <property type="nucleotide sequence ID" value="NZ_LXQC01000027.1"/>
</dbReference>
<comment type="caution">
    <text evidence="1">The sequence shown here is derived from an EMBL/GenBank/DDBJ whole genome shotgun (WGS) entry which is preliminary data.</text>
</comment>
<dbReference type="AlphaFoldDB" id="A0A4Y8PHI3"/>
<reference evidence="1 2" key="1">
    <citation type="submission" date="2016-05" db="EMBL/GenBank/DDBJ databases">
        <title>Diversity and Homogeneity among Thermoacidophilic Verrucomicrobia Methanotrophs Linked with Geographical Origin.</title>
        <authorList>
            <person name="Erikstad H.-A."/>
            <person name="Smestad N.B."/>
            <person name="Ceballos R.M."/>
            <person name="Birkeland N.-K."/>
        </authorList>
    </citation>
    <scope>NUCLEOTIDE SEQUENCE [LARGE SCALE GENOMIC DNA]</scope>
    <source>
        <strain evidence="1 2">Phi</strain>
    </source>
</reference>
<evidence type="ECO:0000313" key="1">
    <source>
        <dbReference type="EMBL" id="TFE72453.1"/>
    </source>
</evidence>
<proteinExistence type="predicted"/>
<protein>
    <submittedName>
        <fullName evidence="1">Uncharacterized protein</fullName>
    </submittedName>
</protein>
<accession>A0A4Y8PHI3</accession>
<evidence type="ECO:0000313" key="2">
    <source>
        <dbReference type="Proteomes" id="UP000297713"/>
    </source>
</evidence>
<keyword evidence="2" id="KW-1185">Reference proteome</keyword>